<evidence type="ECO:0000259" key="3">
    <source>
        <dbReference type="PROSITE" id="PS50892"/>
    </source>
</evidence>
<dbReference type="InterPro" id="IPR042855">
    <property type="entry name" value="V_SNARE_CC"/>
</dbReference>
<dbReference type="GO" id="GO:0006888">
    <property type="term" value="P:endoplasmic reticulum to Golgi vesicle-mediated transport"/>
    <property type="evidence" value="ECO:0007669"/>
    <property type="project" value="TreeGrafter"/>
</dbReference>
<keyword evidence="5" id="KW-1185">Reference proteome</keyword>
<keyword evidence="2" id="KW-0812">Transmembrane</keyword>
<gene>
    <name evidence="4" type="ORF">ElyMa_001943400</name>
</gene>
<accession>A0AAV4EX42</accession>
<keyword evidence="1" id="KW-0175">Coiled coil</keyword>
<feature type="transmembrane region" description="Helical" evidence="2">
    <location>
        <begin position="12"/>
        <end position="32"/>
    </location>
</feature>
<dbReference type="SUPFAM" id="SSF58038">
    <property type="entry name" value="SNARE fusion complex"/>
    <property type="match status" value="1"/>
</dbReference>
<comment type="caution">
    <text evidence="4">The sequence shown here is derived from an EMBL/GenBank/DDBJ whole genome shotgun (WGS) entry which is preliminary data.</text>
</comment>
<dbReference type="PANTHER" id="PTHR45806">
    <property type="entry name" value="SYNAPTOBREVIN HOMOLOG YKT6"/>
    <property type="match status" value="1"/>
</dbReference>
<evidence type="ECO:0000313" key="5">
    <source>
        <dbReference type="Proteomes" id="UP000762676"/>
    </source>
</evidence>
<dbReference type="Pfam" id="PF00957">
    <property type="entry name" value="Synaptobrevin"/>
    <property type="match status" value="1"/>
</dbReference>
<feature type="non-terminal residue" evidence="4">
    <location>
        <position position="1"/>
    </location>
</feature>
<dbReference type="Proteomes" id="UP000762676">
    <property type="component" value="Unassembled WGS sequence"/>
</dbReference>
<proteinExistence type="predicted"/>
<feature type="transmembrane region" description="Helical" evidence="2">
    <location>
        <begin position="44"/>
        <end position="63"/>
    </location>
</feature>
<reference evidence="4 5" key="1">
    <citation type="journal article" date="2021" name="Elife">
        <title>Chloroplast acquisition without the gene transfer in kleptoplastic sea slugs, Plakobranchus ocellatus.</title>
        <authorList>
            <person name="Maeda T."/>
            <person name="Takahashi S."/>
            <person name="Yoshida T."/>
            <person name="Shimamura S."/>
            <person name="Takaki Y."/>
            <person name="Nagai Y."/>
            <person name="Toyoda A."/>
            <person name="Suzuki Y."/>
            <person name="Arimoto A."/>
            <person name="Ishii H."/>
            <person name="Satoh N."/>
            <person name="Nishiyama T."/>
            <person name="Hasebe M."/>
            <person name="Maruyama T."/>
            <person name="Minagawa J."/>
            <person name="Obokata J."/>
            <person name="Shigenobu S."/>
        </authorList>
    </citation>
    <scope>NUCLEOTIDE SEQUENCE [LARGE SCALE GENOMIC DNA]</scope>
</reference>
<keyword evidence="2" id="KW-0472">Membrane</keyword>
<keyword evidence="2" id="KW-1133">Transmembrane helix</keyword>
<dbReference type="AlphaFoldDB" id="A0AAV4EX42"/>
<protein>
    <submittedName>
        <fullName evidence="4">Synaptobrevin-like protein YKT6</fullName>
    </submittedName>
</protein>
<dbReference type="GO" id="GO:0005484">
    <property type="term" value="F:SNAP receptor activity"/>
    <property type="evidence" value="ECO:0007669"/>
    <property type="project" value="TreeGrafter"/>
</dbReference>
<dbReference type="EMBL" id="BMAT01003941">
    <property type="protein sequence ID" value="GFR65280.1"/>
    <property type="molecule type" value="Genomic_DNA"/>
</dbReference>
<dbReference type="GO" id="GO:0005794">
    <property type="term" value="C:Golgi apparatus"/>
    <property type="evidence" value="ECO:0007669"/>
    <property type="project" value="TreeGrafter"/>
</dbReference>
<evidence type="ECO:0000256" key="1">
    <source>
        <dbReference type="PROSITE-ProRule" id="PRU00290"/>
    </source>
</evidence>
<name>A0AAV4EX42_9GAST</name>
<dbReference type="Gene3D" id="1.20.5.110">
    <property type="match status" value="1"/>
</dbReference>
<dbReference type="PANTHER" id="PTHR45806:SF1">
    <property type="entry name" value="SYNAPTOBREVIN HOMOLOG YKT6"/>
    <property type="match status" value="1"/>
</dbReference>
<organism evidence="4 5">
    <name type="scientific">Elysia marginata</name>
    <dbReference type="NCBI Taxonomy" id="1093978"/>
    <lineage>
        <taxon>Eukaryota</taxon>
        <taxon>Metazoa</taxon>
        <taxon>Spiralia</taxon>
        <taxon>Lophotrochozoa</taxon>
        <taxon>Mollusca</taxon>
        <taxon>Gastropoda</taxon>
        <taxon>Heterobranchia</taxon>
        <taxon>Euthyneura</taxon>
        <taxon>Panpulmonata</taxon>
        <taxon>Sacoglossa</taxon>
        <taxon>Placobranchoidea</taxon>
        <taxon>Plakobranchidae</taxon>
        <taxon>Elysia</taxon>
    </lineage>
</organism>
<sequence>SSASPASTSPTAHFTIILILIVVIINGINIKISGIDIIISMSGNIIIIIIIITIIISGNISIFTNSEENDKICNWQCKIVEILKSGVAKNPKEADAMSKIQSELDDTKIILHNTIEAVLQRGEKLDDLVEKSEGLSMQSKTFYKT</sequence>
<feature type="non-terminal residue" evidence="4">
    <location>
        <position position="145"/>
    </location>
</feature>
<feature type="domain" description="V-SNARE coiled-coil homology" evidence="3">
    <location>
        <begin position="96"/>
        <end position="145"/>
    </location>
</feature>
<dbReference type="PROSITE" id="PS50892">
    <property type="entry name" value="V_SNARE"/>
    <property type="match status" value="1"/>
</dbReference>
<evidence type="ECO:0000313" key="4">
    <source>
        <dbReference type="EMBL" id="GFR65280.1"/>
    </source>
</evidence>
<evidence type="ECO:0000256" key="2">
    <source>
        <dbReference type="SAM" id="Phobius"/>
    </source>
</evidence>